<evidence type="ECO:0000313" key="9">
    <source>
        <dbReference type="Proteomes" id="UP000053237"/>
    </source>
</evidence>
<dbReference type="Gene3D" id="3.90.1750.10">
    <property type="entry name" value="Hect, E3 ligase catalytic domains"/>
    <property type="match status" value="1"/>
</dbReference>
<dbReference type="CDD" id="cd00078">
    <property type="entry name" value="HECTc"/>
    <property type="match status" value="1"/>
</dbReference>
<dbReference type="STRING" id="65357.A0A024GGC9"/>
<name>A0A024GGC9_9STRA</name>
<evidence type="ECO:0000256" key="2">
    <source>
        <dbReference type="ARBA" id="ARBA00012485"/>
    </source>
</evidence>
<feature type="active site" description="Glycyl thioester intermediate" evidence="5">
    <location>
        <position position="1066"/>
    </location>
</feature>
<dbReference type="OrthoDB" id="8068875at2759"/>
<dbReference type="Gene3D" id="3.30.2160.10">
    <property type="entry name" value="Hect, E3 ligase catalytic domain"/>
    <property type="match status" value="1"/>
</dbReference>
<dbReference type="Pfam" id="PF00632">
    <property type="entry name" value="HECT"/>
    <property type="match status" value="1"/>
</dbReference>
<dbReference type="InterPro" id="IPR035983">
    <property type="entry name" value="Hect_E3_ubiquitin_ligase"/>
</dbReference>
<organism evidence="8 9">
    <name type="scientific">Albugo candida</name>
    <dbReference type="NCBI Taxonomy" id="65357"/>
    <lineage>
        <taxon>Eukaryota</taxon>
        <taxon>Sar</taxon>
        <taxon>Stramenopiles</taxon>
        <taxon>Oomycota</taxon>
        <taxon>Peronosporomycetes</taxon>
        <taxon>Albuginales</taxon>
        <taxon>Albuginaceae</taxon>
        <taxon>Albugo</taxon>
    </lineage>
</organism>
<dbReference type="FunFam" id="3.30.2160.10:FF:000002">
    <property type="entry name" value="Putative Ubiquitin-protein ligase E3C"/>
    <property type="match status" value="1"/>
</dbReference>
<dbReference type="FunFam" id="3.30.2410.10:FF:000011">
    <property type="entry name" value="Putative Ubiquitin-protein ligase E3C"/>
    <property type="match status" value="1"/>
</dbReference>
<dbReference type="SUPFAM" id="SSF56204">
    <property type="entry name" value="Hect, E3 ligase catalytic domain"/>
    <property type="match status" value="1"/>
</dbReference>
<dbReference type="EC" id="2.3.2.26" evidence="2"/>
<evidence type="ECO:0000259" key="7">
    <source>
        <dbReference type="PROSITE" id="PS50237"/>
    </source>
</evidence>
<protein>
    <recommendedName>
        <fullName evidence="2">HECT-type E3 ubiquitin transferase</fullName>
        <ecNumber evidence="2">2.3.2.26</ecNumber>
    </recommendedName>
</protein>
<comment type="caution">
    <text evidence="8">The sequence shown here is derived from an EMBL/GenBank/DDBJ whole genome shotgun (WGS) entry which is preliminary data.</text>
</comment>
<dbReference type="PANTHER" id="PTHR45700">
    <property type="entry name" value="UBIQUITIN-PROTEIN LIGASE E3C"/>
    <property type="match status" value="1"/>
</dbReference>
<dbReference type="InterPro" id="IPR000569">
    <property type="entry name" value="HECT_dom"/>
</dbReference>
<evidence type="ECO:0000313" key="8">
    <source>
        <dbReference type="EMBL" id="CCI45902.1"/>
    </source>
</evidence>
<feature type="region of interest" description="Disordered" evidence="6">
    <location>
        <begin position="1"/>
        <end position="47"/>
    </location>
</feature>
<feature type="compositionally biased region" description="Polar residues" evidence="6">
    <location>
        <begin position="1"/>
        <end position="14"/>
    </location>
</feature>
<keyword evidence="3" id="KW-0808">Transferase</keyword>
<dbReference type="InParanoid" id="A0A024GGC9"/>
<reference evidence="8 9" key="1">
    <citation type="submission" date="2012-05" db="EMBL/GenBank/DDBJ databases">
        <title>Recombination and specialization in a pathogen metapopulation.</title>
        <authorList>
            <person name="Gardiner A."/>
            <person name="Kemen E."/>
            <person name="Schultz-Larsen T."/>
            <person name="MacLean D."/>
            <person name="Van Oosterhout C."/>
            <person name="Jones J.D.G."/>
        </authorList>
    </citation>
    <scope>NUCLEOTIDE SEQUENCE [LARGE SCALE GENOMIC DNA]</scope>
    <source>
        <strain evidence="8 9">Ac Nc2</strain>
    </source>
</reference>
<sequence length="1098" mass="125790">MFDGSFKSSRTVNLSGRRRRIEPQGRNSLSSISAPVKADTNVNTPSTATSKQALLEHAKQSRTQRQTMKKQEHAALLLQTSWRRVYTAKTLRAKLLRQLEAEFSAYSIPIQSQVPVSDRLQPHHFLRYLIVIHNISQQVSFPVQDENSQWDLEESFIQLFWADISTKSDAIPTNQPFSIHIDRYLFGAAAVTSPHAPERNVWLYQTLFLIRVLFKHTLTPLQLPSKHAEAFLRHLLSSKSYSHYGDIVISKLLHRLSEPPNSIFAIVLAHLSTLHDTVFGEWIGELFVSALNLKCNEKAINEFVWHTIRTAGAMRHPLVMHSIAKIHRSESSIADIWAQSIRSIRSKCITSVQNTIGIQERAIYTGNLLDLALHFDGSEIIFEIFQILQHILTPSVVFWTFENALKGDYSFGMQAHESEDDEPFISTLQSFLQNFHSDMKTDSNFQENKLFSLVRLQCEQICSERLVHRAFESLVPTEHSHIHSVCNVYSIICIVLHSRQSFSTLVILNPPLPPMYGILNALSGHFQCQRNSIVKTLLDSMQSPLQSIAPLLVHNFIFSHLVMALDDETFYDHQWPLPLSDLLHLVDYLRDSLHQFFWNNDKRPHLSPSDTLIFFASMTTSITLFNQLYDRDCRRQRIPIDAWRWPSMPPIKDLIDLDSMEGKIETSDTLFDILYQKLIPTQSLPQSRVICFLLTTTPQIFSFSERVSLFQRLLELEKQTLATFRNDLSSALCVRVRRDTIVEDSYSFFQQIATLDTVHFKGRIKVTFVNEQGLEEAGIDGGGVFKEFMDVLTRAVFSPELGYFLMTEDKQHVYPNPAANVLTTRSELLHQFRFMGRVLGKAVYENILVEPQFAAFFLNKLLARYNYIDDLQSLDPVLYKSLMTLKKDATMPLEDLELSFTLLNNAFGRVETVELIPNGSEIAVTHANKIRYLHLLAHYKLNVASAAETNAFLRGFRDLIPAKWIQMFSPNELQMLIGGNMTKAIDLSDWKANTLYASGYHPTQTLIVWFWEILAEMTPNEQSRMLQFITSVSRPPLLGFRCLDPPLCIQQVRCDDDSRLPSSATCMNLLKLPTYSSKRIMKEKLLYAIQSNAGFDLS</sequence>
<evidence type="ECO:0000256" key="1">
    <source>
        <dbReference type="ARBA" id="ARBA00000885"/>
    </source>
</evidence>
<dbReference type="GO" id="GO:0061630">
    <property type="term" value="F:ubiquitin protein ligase activity"/>
    <property type="evidence" value="ECO:0007669"/>
    <property type="project" value="UniProtKB-EC"/>
</dbReference>
<dbReference type="InterPro" id="IPR044611">
    <property type="entry name" value="E3A/B/C-like"/>
</dbReference>
<evidence type="ECO:0000256" key="6">
    <source>
        <dbReference type="SAM" id="MobiDB-lite"/>
    </source>
</evidence>
<evidence type="ECO:0000256" key="5">
    <source>
        <dbReference type="PROSITE-ProRule" id="PRU00104"/>
    </source>
</evidence>
<dbReference type="GO" id="GO:0006511">
    <property type="term" value="P:ubiquitin-dependent protein catabolic process"/>
    <property type="evidence" value="ECO:0007669"/>
    <property type="project" value="TreeGrafter"/>
</dbReference>
<dbReference type="EMBL" id="CAIX01000111">
    <property type="protein sequence ID" value="CCI45902.1"/>
    <property type="molecule type" value="Genomic_DNA"/>
</dbReference>
<dbReference type="Proteomes" id="UP000053237">
    <property type="component" value="Unassembled WGS sequence"/>
</dbReference>
<comment type="catalytic activity">
    <reaction evidence="1">
        <text>S-ubiquitinyl-[E2 ubiquitin-conjugating enzyme]-L-cysteine + [acceptor protein]-L-lysine = [E2 ubiquitin-conjugating enzyme]-L-cysteine + N(6)-ubiquitinyl-[acceptor protein]-L-lysine.</text>
        <dbReference type="EC" id="2.3.2.26"/>
    </reaction>
</comment>
<dbReference type="PANTHER" id="PTHR45700:SF2">
    <property type="entry name" value="UBIQUITIN-PROTEIN LIGASE E3C"/>
    <property type="match status" value="1"/>
</dbReference>
<dbReference type="SMART" id="SM00119">
    <property type="entry name" value="HECTc"/>
    <property type="match status" value="1"/>
</dbReference>
<dbReference type="PROSITE" id="PS50237">
    <property type="entry name" value="HECT"/>
    <property type="match status" value="1"/>
</dbReference>
<feature type="domain" description="HECT" evidence="7">
    <location>
        <begin position="756"/>
        <end position="1098"/>
    </location>
</feature>
<dbReference type="AlphaFoldDB" id="A0A024GGC9"/>
<evidence type="ECO:0000256" key="3">
    <source>
        <dbReference type="ARBA" id="ARBA00022679"/>
    </source>
</evidence>
<keyword evidence="4 5" id="KW-0833">Ubl conjugation pathway</keyword>
<gene>
    <name evidence="8" type="ORF">BN9_068120</name>
</gene>
<accession>A0A024GGC9</accession>
<proteinExistence type="predicted"/>
<dbReference type="GO" id="GO:0000209">
    <property type="term" value="P:protein polyubiquitination"/>
    <property type="evidence" value="ECO:0007669"/>
    <property type="project" value="InterPro"/>
</dbReference>
<evidence type="ECO:0000256" key="4">
    <source>
        <dbReference type="ARBA" id="ARBA00022786"/>
    </source>
</evidence>
<dbReference type="Gene3D" id="3.30.2410.10">
    <property type="entry name" value="Hect, E3 ligase catalytic domain"/>
    <property type="match status" value="1"/>
</dbReference>
<keyword evidence="9" id="KW-1185">Reference proteome</keyword>